<name>A0ABW0LFP6_9BACI</name>
<evidence type="ECO:0000256" key="2">
    <source>
        <dbReference type="ARBA" id="ARBA00022448"/>
    </source>
</evidence>
<organism evidence="9 10">
    <name type="scientific">Lederbergia graminis</name>
    <dbReference type="NCBI Taxonomy" id="735518"/>
    <lineage>
        <taxon>Bacteria</taxon>
        <taxon>Bacillati</taxon>
        <taxon>Bacillota</taxon>
        <taxon>Bacilli</taxon>
        <taxon>Bacillales</taxon>
        <taxon>Bacillaceae</taxon>
        <taxon>Lederbergia</taxon>
    </lineage>
</organism>
<dbReference type="SUPFAM" id="SSF161098">
    <property type="entry name" value="MetI-like"/>
    <property type="match status" value="1"/>
</dbReference>
<dbReference type="EMBL" id="JBHSMC010000010">
    <property type="protein sequence ID" value="MFC5464580.1"/>
    <property type="molecule type" value="Genomic_DNA"/>
</dbReference>
<keyword evidence="4 7" id="KW-0812">Transmembrane</keyword>
<feature type="transmembrane region" description="Helical" evidence="7">
    <location>
        <begin position="264"/>
        <end position="284"/>
    </location>
</feature>
<sequence>MNPRIAETKGDRVFTYINYTFLGLLTLLVLYPLIYILSASFSSTEAVAAGRVWLFPVDFSLKGYETVFNYDLIWTGYANSLFYTIVGTTINIALTIMAAYPLSRPDFKGRNFFMFLFFFTMLFNGGLIPTYLLVKDLDLLNTRWALIIPNAMSVFNVIIARTYFKMTIPKELLESAKLEGCDDFRFIRSVVLPLSGPIIAVIALFYAVGHWNAYFNALIYLRDQALYPLQLVLQNILVQSQIDPEMMGSIDVETQQQLLGLEQLLKYSLIVVASLPVLIMYPFVQKHFVKGVMIGSIKE</sequence>
<comment type="caution">
    <text evidence="9">The sequence shown here is derived from an EMBL/GenBank/DDBJ whole genome shotgun (WGS) entry which is preliminary data.</text>
</comment>
<dbReference type="RefSeq" id="WP_382349608.1">
    <property type="nucleotide sequence ID" value="NZ_JBHSMC010000010.1"/>
</dbReference>
<evidence type="ECO:0000256" key="4">
    <source>
        <dbReference type="ARBA" id="ARBA00022692"/>
    </source>
</evidence>
<dbReference type="Gene3D" id="1.10.3720.10">
    <property type="entry name" value="MetI-like"/>
    <property type="match status" value="1"/>
</dbReference>
<feature type="domain" description="ABC transmembrane type-1" evidence="8">
    <location>
        <begin position="77"/>
        <end position="280"/>
    </location>
</feature>
<feature type="transmembrane region" description="Helical" evidence="7">
    <location>
        <begin position="16"/>
        <end position="37"/>
    </location>
</feature>
<dbReference type="InterPro" id="IPR000515">
    <property type="entry name" value="MetI-like"/>
</dbReference>
<feature type="transmembrane region" description="Helical" evidence="7">
    <location>
        <begin position="185"/>
        <end position="208"/>
    </location>
</feature>
<evidence type="ECO:0000256" key="1">
    <source>
        <dbReference type="ARBA" id="ARBA00004651"/>
    </source>
</evidence>
<keyword evidence="6 7" id="KW-0472">Membrane</keyword>
<protein>
    <submittedName>
        <fullName evidence="9">Carbohydrate ABC transporter permease</fullName>
    </submittedName>
</protein>
<evidence type="ECO:0000256" key="7">
    <source>
        <dbReference type="SAM" id="Phobius"/>
    </source>
</evidence>
<evidence type="ECO:0000313" key="9">
    <source>
        <dbReference type="EMBL" id="MFC5464580.1"/>
    </source>
</evidence>
<keyword evidence="2" id="KW-0813">Transport</keyword>
<feature type="transmembrane region" description="Helical" evidence="7">
    <location>
        <begin position="112"/>
        <end position="132"/>
    </location>
</feature>
<feature type="transmembrane region" description="Helical" evidence="7">
    <location>
        <begin position="144"/>
        <end position="164"/>
    </location>
</feature>
<evidence type="ECO:0000259" key="8">
    <source>
        <dbReference type="PROSITE" id="PS50928"/>
    </source>
</evidence>
<dbReference type="PANTHER" id="PTHR43744">
    <property type="entry name" value="ABC TRANSPORTER PERMEASE PROTEIN MG189-RELATED-RELATED"/>
    <property type="match status" value="1"/>
</dbReference>
<gene>
    <name evidence="9" type="ORF">ACFPM4_07430</name>
</gene>
<reference evidence="10" key="1">
    <citation type="journal article" date="2019" name="Int. J. Syst. Evol. Microbiol.">
        <title>The Global Catalogue of Microorganisms (GCM) 10K type strain sequencing project: providing services to taxonomists for standard genome sequencing and annotation.</title>
        <authorList>
            <consortium name="The Broad Institute Genomics Platform"/>
            <consortium name="The Broad Institute Genome Sequencing Center for Infectious Disease"/>
            <person name="Wu L."/>
            <person name="Ma J."/>
        </authorList>
    </citation>
    <scope>NUCLEOTIDE SEQUENCE [LARGE SCALE GENOMIC DNA]</scope>
    <source>
        <strain evidence="10">CGMCC 1.12237</strain>
    </source>
</reference>
<keyword evidence="5 7" id="KW-1133">Transmembrane helix</keyword>
<keyword evidence="3" id="KW-1003">Cell membrane</keyword>
<evidence type="ECO:0000256" key="5">
    <source>
        <dbReference type="ARBA" id="ARBA00022989"/>
    </source>
</evidence>
<evidence type="ECO:0000256" key="6">
    <source>
        <dbReference type="ARBA" id="ARBA00023136"/>
    </source>
</evidence>
<dbReference type="Proteomes" id="UP001596147">
    <property type="component" value="Unassembled WGS sequence"/>
</dbReference>
<evidence type="ECO:0000256" key="3">
    <source>
        <dbReference type="ARBA" id="ARBA00022475"/>
    </source>
</evidence>
<dbReference type="InterPro" id="IPR035906">
    <property type="entry name" value="MetI-like_sf"/>
</dbReference>
<comment type="subcellular location">
    <subcellularLocation>
        <location evidence="1">Cell membrane</location>
        <topology evidence="1">Multi-pass membrane protein</topology>
    </subcellularLocation>
</comment>
<keyword evidence="10" id="KW-1185">Reference proteome</keyword>
<proteinExistence type="predicted"/>
<evidence type="ECO:0000313" key="10">
    <source>
        <dbReference type="Proteomes" id="UP001596147"/>
    </source>
</evidence>
<dbReference type="CDD" id="cd06261">
    <property type="entry name" value="TM_PBP2"/>
    <property type="match status" value="1"/>
</dbReference>
<dbReference type="PROSITE" id="PS50928">
    <property type="entry name" value="ABC_TM1"/>
    <property type="match status" value="1"/>
</dbReference>
<accession>A0ABW0LFP6</accession>
<feature type="transmembrane region" description="Helical" evidence="7">
    <location>
        <begin position="81"/>
        <end position="100"/>
    </location>
</feature>
<dbReference type="PANTHER" id="PTHR43744:SF9">
    <property type="entry name" value="POLYGALACTURONAN_RHAMNOGALACTURONAN TRANSPORT SYSTEM PERMEASE PROTEIN YTCP"/>
    <property type="match status" value="1"/>
</dbReference>